<proteinExistence type="predicted"/>
<comment type="caution">
    <text evidence="1">The sequence shown here is derived from an EMBL/GenBank/DDBJ whole genome shotgun (WGS) entry which is preliminary data.</text>
</comment>
<keyword evidence="2" id="KW-1185">Reference proteome</keyword>
<evidence type="ECO:0000313" key="1">
    <source>
        <dbReference type="EMBL" id="OAN55089.1"/>
    </source>
</evidence>
<dbReference type="EMBL" id="LWQU01000104">
    <property type="protein sequence ID" value="OAN55089.1"/>
    <property type="molecule type" value="Genomic_DNA"/>
</dbReference>
<sequence>MLVLRDLGLLTKNRDKEIPEVEDIVRTADLVAIRSRGLTYFSAAVNRHGVAFVSTAVNSPEWTRAVEDGKSDLSRAVMAEERRGLISPTGFLSGSFADLASAEAAASVLAHAAEPTWMGYNLILMDKDQAFVIETHKTATHRRSLAVRDAVTNHFVALDHGAKCHADYPSSFDRLDYAREQLPLINDLDMVQAALRPQDARRERIWRTGAFSTISSAIIDLRTRTIHHADGVDAPYRAYSLA</sequence>
<accession>A0A178MWT0</accession>
<evidence type="ECO:0000313" key="2">
    <source>
        <dbReference type="Proteomes" id="UP000078543"/>
    </source>
</evidence>
<reference evidence="1 2" key="1">
    <citation type="submission" date="2016-04" db="EMBL/GenBank/DDBJ databases">
        <title>Draft genome sequence of freshwater magnetotactic bacteria Magnetospirillum marisnigri SP-1 and Magnetospirillum moscoviense BB-1.</title>
        <authorList>
            <person name="Koziaeva V."/>
            <person name="Dziuba M.V."/>
            <person name="Ivanov T.M."/>
            <person name="Kuznetsov B."/>
            <person name="Grouzdev D.S."/>
        </authorList>
    </citation>
    <scope>NUCLEOTIDE SEQUENCE [LARGE SCALE GENOMIC DNA]</scope>
    <source>
        <strain evidence="1 2">BB-1</strain>
    </source>
</reference>
<dbReference type="Gene3D" id="3.60.60.10">
    <property type="entry name" value="Penicillin V Acylase, Chain A"/>
    <property type="match status" value="1"/>
</dbReference>
<dbReference type="AlphaFoldDB" id="A0A178MWT0"/>
<gene>
    <name evidence="1" type="ORF">A6A05_00580</name>
</gene>
<name>A0A178MWT0_9PROT</name>
<dbReference type="STRING" id="1437059.A6A05_00580"/>
<organism evidence="1 2">
    <name type="scientific">Magnetospirillum moscoviense</name>
    <dbReference type="NCBI Taxonomy" id="1437059"/>
    <lineage>
        <taxon>Bacteria</taxon>
        <taxon>Pseudomonadati</taxon>
        <taxon>Pseudomonadota</taxon>
        <taxon>Alphaproteobacteria</taxon>
        <taxon>Rhodospirillales</taxon>
        <taxon>Rhodospirillaceae</taxon>
        <taxon>Magnetospirillum</taxon>
    </lineage>
</organism>
<dbReference type="Proteomes" id="UP000078543">
    <property type="component" value="Unassembled WGS sequence"/>
</dbReference>
<protein>
    <submittedName>
        <fullName evidence="1">Uncharacterized protein</fullName>
    </submittedName>
</protein>